<name>F6B2L7_DESCC</name>
<dbReference type="EMBL" id="CP002736">
    <property type="protein sequence ID" value="AEF93846.1"/>
    <property type="molecule type" value="Genomic_DNA"/>
</dbReference>
<accession>F6B2L7</accession>
<gene>
    <name evidence="2" type="ordered locus">Desca_0971</name>
</gene>
<proteinExistence type="predicted"/>
<keyword evidence="3" id="KW-1185">Reference proteome</keyword>
<organism evidence="2 3">
    <name type="scientific">Desulfotomaculum nigrificans (strain DSM 14880 / VKM B-2319 / CO-1-SRB)</name>
    <name type="common">Desulfotomaculum carboxydivorans</name>
    <dbReference type="NCBI Taxonomy" id="868595"/>
    <lineage>
        <taxon>Bacteria</taxon>
        <taxon>Bacillati</taxon>
        <taxon>Bacillota</taxon>
        <taxon>Clostridia</taxon>
        <taxon>Eubacteriales</taxon>
        <taxon>Desulfotomaculaceae</taxon>
        <taxon>Desulfotomaculum</taxon>
    </lineage>
</organism>
<dbReference type="Pfam" id="PF13453">
    <property type="entry name" value="Zn_ribbon_TFIIB"/>
    <property type="match status" value="1"/>
</dbReference>
<dbReference type="HOGENOM" id="CLU_147819_0_1_9"/>
<evidence type="ECO:0000313" key="2">
    <source>
        <dbReference type="EMBL" id="AEF93846.1"/>
    </source>
</evidence>
<dbReference type="STRING" id="868595.Desca_0971"/>
<evidence type="ECO:0000313" key="3">
    <source>
        <dbReference type="Proteomes" id="UP000009226"/>
    </source>
</evidence>
<dbReference type="Proteomes" id="UP000009226">
    <property type="component" value="Chromosome"/>
</dbReference>
<dbReference type="eggNOG" id="COG3809">
    <property type="taxonomic scope" value="Bacteria"/>
</dbReference>
<feature type="domain" description="Transcription factor zinc-finger" evidence="1">
    <location>
        <begin position="2"/>
        <end position="42"/>
    </location>
</feature>
<protein>
    <recommendedName>
        <fullName evidence="1">Transcription factor zinc-finger domain-containing protein</fullName>
    </recommendedName>
</protein>
<dbReference type="InterPro" id="IPR027392">
    <property type="entry name" value="TF_Znf"/>
</dbReference>
<dbReference type="AlphaFoldDB" id="F6B2L7"/>
<reference evidence="2 3" key="1">
    <citation type="submission" date="2011-05" db="EMBL/GenBank/DDBJ databases">
        <title>Complete sequence of Desulfotomaculum carboxydivorans CO-1-SRB.</title>
        <authorList>
            <consortium name="US DOE Joint Genome Institute"/>
            <person name="Lucas S."/>
            <person name="Han J."/>
            <person name="Lapidus A."/>
            <person name="Cheng J.-F."/>
            <person name="Goodwin L."/>
            <person name="Pitluck S."/>
            <person name="Peters L."/>
            <person name="Mikhailova N."/>
            <person name="Lu M."/>
            <person name="Han C."/>
            <person name="Tapia R."/>
            <person name="Land M."/>
            <person name="Hauser L."/>
            <person name="Kyrpides N."/>
            <person name="Ivanova N."/>
            <person name="Pagani I."/>
            <person name="Stams A."/>
            <person name="Plugge C."/>
            <person name="Muyzer G."/>
            <person name="Kuever J."/>
            <person name="Parshina S."/>
            <person name="Ivanova A."/>
            <person name="Nazina T."/>
            <person name="Woyke T."/>
        </authorList>
    </citation>
    <scope>NUCLEOTIDE SEQUENCE [LARGE SCALE GENOMIC DNA]</scope>
    <source>
        <strain evidence="3">DSM 14880 / VKM B-2319 / CO-1-SRB</strain>
    </source>
</reference>
<dbReference type="KEGG" id="dca:Desca_0971"/>
<sequence length="96" mass="11469">MICPACSAEMRQARKEGVIIDVCPSCRGIWLDHGELEKIIERSREALVDYDELYDHDHHKHYDHDDHKHYGHHGYKHGKHYKKKHSIFSIFEDIFD</sequence>
<dbReference type="RefSeq" id="WP_003540364.1">
    <property type="nucleotide sequence ID" value="NC_015565.1"/>
</dbReference>
<evidence type="ECO:0000259" key="1">
    <source>
        <dbReference type="Pfam" id="PF13453"/>
    </source>
</evidence>